<evidence type="ECO:0000256" key="4">
    <source>
        <dbReference type="ARBA" id="ARBA00022723"/>
    </source>
</evidence>
<evidence type="ECO:0000256" key="8">
    <source>
        <dbReference type="ARBA" id="ARBA00022833"/>
    </source>
</evidence>
<dbReference type="Gene3D" id="3.30.40.10">
    <property type="entry name" value="Zinc/RING finger domain, C3HC4 (zinc finger)"/>
    <property type="match status" value="1"/>
</dbReference>
<dbReference type="InterPro" id="IPR044066">
    <property type="entry name" value="TRIAD_supradom"/>
</dbReference>
<dbReference type="PROSITE" id="PS50089">
    <property type="entry name" value="ZF_RING_2"/>
    <property type="match status" value="1"/>
</dbReference>
<dbReference type="PROSITE" id="PS51873">
    <property type="entry name" value="TRIAD"/>
    <property type="match status" value="1"/>
</dbReference>
<reference evidence="12 13" key="1">
    <citation type="submission" date="2016-04" db="EMBL/GenBank/DDBJ databases">
        <title>A degradative enzymes factory behind the ericoid mycorrhizal symbiosis.</title>
        <authorList>
            <consortium name="DOE Joint Genome Institute"/>
            <person name="Martino E."/>
            <person name="Morin E."/>
            <person name="Grelet G."/>
            <person name="Kuo A."/>
            <person name="Kohler A."/>
            <person name="Daghino S."/>
            <person name="Barry K."/>
            <person name="Choi C."/>
            <person name="Cichocki N."/>
            <person name="Clum A."/>
            <person name="Copeland A."/>
            <person name="Hainaut M."/>
            <person name="Haridas S."/>
            <person name="Labutti K."/>
            <person name="Lindquist E."/>
            <person name="Lipzen A."/>
            <person name="Khouja H.-R."/>
            <person name="Murat C."/>
            <person name="Ohm R."/>
            <person name="Olson A."/>
            <person name="Spatafora J."/>
            <person name="Veneault-Fourrey C."/>
            <person name="Henrissat B."/>
            <person name="Grigoriev I."/>
            <person name="Martin F."/>
            <person name="Perotto S."/>
        </authorList>
    </citation>
    <scope>NUCLEOTIDE SEQUENCE [LARGE SCALE GENOMIC DNA]</scope>
    <source>
        <strain evidence="12 13">F</strain>
    </source>
</reference>
<keyword evidence="5" id="KW-0677">Repeat</keyword>
<dbReference type="AlphaFoldDB" id="A0A2J6R3U6"/>
<evidence type="ECO:0000256" key="3">
    <source>
        <dbReference type="ARBA" id="ARBA00022679"/>
    </source>
</evidence>
<dbReference type="InterPro" id="IPR001841">
    <property type="entry name" value="Znf_RING"/>
</dbReference>
<evidence type="ECO:0000313" key="12">
    <source>
        <dbReference type="EMBL" id="PMD33194.1"/>
    </source>
</evidence>
<evidence type="ECO:0000256" key="2">
    <source>
        <dbReference type="ARBA" id="ARBA00012251"/>
    </source>
</evidence>
<protein>
    <recommendedName>
        <fullName evidence="2">RBR-type E3 ubiquitin transferase</fullName>
        <ecNumber evidence="2">2.3.2.31</ecNumber>
    </recommendedName>
</protein>
<organism evidence="12 13">
    <name type="scientific">Hyaloscypha variabilis (strain UAMH 11265 / GT02V1 / F)</name>
    <name type="common">Meliniomyces variabilis</name>
    <dbReference type="NCBI Taxonomy" id="1149755"/>
    <lineage>
        <taxon>Eukaryota</taxon>
        <taxon>Fungi</taxon>
        <taxon>Dikarya</taxon>
        <taxon>Ascomycota</taxon>
        <taxon>Pezizomycotina</taxon>
        <taxon>Leotiomycetes</taxon>
        <taxon>Helotiales</taxon>
        <taxon>Hyaloscyphaceae</taxon>
        <taxon>Hyaloscypha</taxon>
        <taxon>Hyaloscypha variabilis</taxon>
    </lineage>
</organism>
<feature type="domain" description="RING-type" evidence="11">
    <location>
        <begin position="94"/>
        <end position="311"/>
    </location>
</feature>
<feature type="domain" description="RING-type" evidence="10">
    <location>
        <begin position="98"/>
        <end position="151"/>
    </location>
</feature>
<evidence type="ECO:0000256" key="7">
    <source>
        <dbReference type="ARBA" id="ARBA00022786"/>
    </source>
</evidence>
<dbReference type="STRING" id="1149755.A0A2J6R3U6"/>
<dbReference type="InterPro" id="IPR031127">
    <property type="entry name" value="E3_UB_ligase_RBR"/>
</dbReference>
<name>A0A2J6R3U6_HYAVF</name>
<evidence type="ECO:0000256" key="6">
    <source>
        <dbReference type="ARBA" id="ARBA00022771"/>
    </source>
</evidence>
<keyword evidence="6 9" id="KW-0863">Zinc-finger</keyword>
<evidence type="ECO:0000256" key="5">
    <source>
        <dbReference type="ARBA" id="ARBA00022737"/>
    </source>
</evidence>
<dbReference type="InterPro" id="IPR002867">
    <property type="entry name" value="IBR_dom"/>
</dbReference>
<dbReference type="InterPro" id="IPR013083">
    <property type="entry name" value="Znf_RING/FYVE/PHD"/>
</dbReference>
<evidence type="ECO:0000256" key="9">
    <source>
        <dbReference type="PROSITE-ProRule" id="PRU00175"/>
    </source>
</evidence>
<evidence type="ECO:0000259" key="10">
    <source>
        <dbReference type="PROSITE" id="PS50089"/>
    </source>
</evidence>
<keyword evidence="3" id="KW-0808">Transferase</keyword>
<dbReference type="GO" id="GO:0061630">
    <property type="term" value="F:ubiquitin protein ligase activity"/>
    <property type="evidence" value="ECO:0007669"/>
    <property type="project" value="UniProtKB-EC"/>
</dbReference>
<dbReference type="PANTHER" id="PTHR11685">
    <property type="entry name" value="RBR FAMILY RING FINGER AND IBR DOMAIN-CONTAINING"/>
    <property type="match status" value="1"/>
</dbReference>
<evidence type="ECO:0000256" key="1">
    <source>
        <dbReference type="ARBA" id="ARBA00001798"/>
    </source>
</evidence>
<dbReference type="SMART" id="SM00647">
    <property type="entry name" value="IBR"/>
    <property type="match status" value="2"/>
</dbReference>
<accession>A0A2J6R3U6</accession>
<evidence type="ECO:0000259" key="11">
    <source>
        <dbReference type="PROSITE" id="PS51873"/>
    </source>
</evidence>
<gene>
    <name evidence="12" type="ORF">L207DRAFT_438901</name>
</gene>
<dbReference type="EC" id="2.3.2.31" evidence="2"/>
<dbReference type="EMBL" id="KZ613956">
    <property type="protein sequence ID" value="PMD33194.1"/>
    <property type="molecule type" value="Genomic_DNA"/>
</dbReference>
<dbReference type="Pfam" id="PF01485">
    <property type="entry name" value="IBR"/>
    <property type="match status" value="2"/>
</dbReference>
<dbReference type="Gene3D" id="1.20.120.1750">
    <property type="match status" value="1"/>
</dbReference>
<dbReference type="SUPFAM" id="SSF57850">
    <property type="entry name" value="RING/U-box"/>
    <property type="match status" value="3"/>
</dbReference>
<evidence type="ECO:0000313" key="13">
    <source>
        <dbReference type="Proteomes" id="UP000235786"/>
    </source>
</evidence>
<keyword evidence="8" id="KW-0862">Zinc</keyword>
<proteinExistence type="predicted"/>
<keyword evidence="7" id="KW-0833">Ubl conjugation pathway</keyword>
<dbReference type="Proteomes" id="UP000235786">
    <property type="component" value="Unassembled WGS sequence"/>
</dbReference>
<dbReference type="CDD" id="cd20335">
    <property type="entry name" value="BRcat_RBR"/>
    <property type="match status" value="1"/>
</dbReference>
<dbReference type="GO" id="GO:0008270">
    <property type="term" value="F:zinc ion binding"/>
    <property type="evidence" value="ECO:0007669"/>
    <property type="project" value="UniProtKB-KW"/>
</dbReference>
<sequence length="333" mass="38421">MARAELYQDLPKRIFGLRCSQHRVFKIRDVLSHYKKRFRRRATKDRLLRLLANLEGEVSNAEQEAIHEWLSSEEEKQAVDGFSEDESVDEDVNPQFDCCVCMNSSYIEDFPEQKITELCNHSPTVCRRCLIQSIDSQIPDVSWDQVRCPECPEPLPYNVVKIWASPEVFERYEQKSLLAAFRDMPNFTMCLGSGCDSGQIHETGDYQPIMKCTTCHFKTCFTHKMPWHSGQTCADYDAERKERIKQEAASEQLISQTTKKCPNPQCGHGIEKNGGCDHMTCMLCEYQFCYICLAPWKLIMREGNTAHAPDCKYHSDRLSAGELAIDPVARFFR</sequence>
<keyword evidence="4" id="KW-0479">Metal-binding</keyword>
<keyword evidence="13" id="KW-1185">Reference proteome</keyword>
<comment type="catalytic activity">
    <reaction evidence="1">
        <text>[E2 ubiquitin-conjugating enzyme]-S-ubiquitinyl-L-cysteine + [acceptor protein]-L-lysine = [E2 ubiquitin-conjugating enzyme]-L-cysteine + [acceptor protein]-N(6)-ubiquitinyl-L-lysine.</text>
        <dbReference type="EC" id="2.3.2.31"/>
    </reaction>
</comment>
<dbReference type="GO" id="GO:0016567">
    <property type="term" value="P:protein ubiquitination"/>
    <property type="evidence" value="ECO:0007669"/>
    <property type="project" value="InterPro"/>
</dbReference>
<dbReference type="OrthoDB" id="1431934at2759"/>
<dbReference type="CDD" id="cd20336">
    <property type="entry name" value="Rcat_RBR"/>
    <property type="match status" value="1"/>
</dbReference>